<dbReference type="SUPFAM" id="SSF52799">
    <property type="entry name" value="(Phosphotyrosine protein) phosphatases II"/>
    <property type="match status" value="1"/>
</dbReference>
<keyword evidence="1" id="KW-0378">Hydrolase</keyword>
<dbReference type="Proteomes" id="UP001190700">
    <property type="component" value="Unassembled WGS sequence"/>
</dbReference>
<comment type="caution">
    <text evidence="3">The sequence shown here is derived from an EMBL/GenBank/DDBJ whole genome shotgun (WGS) entry which is preliminary data.</text>
</comment>
<dbReference type="PANTHER" id="PTHR12305">
    <property type="entry name" value="PHOSPHATASE WITH HOMOLOGY TO TENSIN"/>
    <property type="match status" value="1"/>
</dbReference>
<feature type="domain" description="Phosphatase tensin-type" evidence="2">
    <location>
        <begin position="16"/>
        <end position="196"/>
    </location>
</feature>
<keyword evidence="4" id="KW-1185">Reference proteome</keyword>
<reference evidence="3 4" key="1">
    <citation type="journal article" date="2015" name="Genome Biol. Evol.">
        <title>Comparative Genomics of a Bacterivorous Green Alga Reveals Evolutionary Causalities and Consequences of Phago-Mixotrophic Mode of Nutrition.</title>
        <authorList>
            <person name="Burns J.A."/>
            <person name="Paasch A."/>
            <person name="Narechania A."/>
            <person name="Kim E."/>
        </authorList>
    </citation>
    <scope>NUCLEOTIDE SEQUENCE [LARGE SCALE GENOMIC DNA]</scope>
    <source>
        <strain evidence="3 4">PLY_AMNH</strain>
    </source>
</reference>
<dbReference type="Gene3D" id="3.90.190.10">
    <property type="entry name" value="Protein tyrosine phosphatase superfamily"/>
    <property type="match status" value="1"/>
</dbReference>
<protein>
    <recommendedName>
        <fullName evidence="2">Phosphatase tensin-type domain-containing protein</fullName>
    </recommendedName>
</protein>
<proteinExistence type="predicted"/>
<accession>A0AAE0FZU6</accession>
<dbReference type="AlphaFoldDB" id="A0AAE0FZU6"/>
<dbReference type="PROSITE" id="PS51181">
    <property type="entry name" value="PPASE_TENSIN"/>
    <property type="match status" value="1"/>
</dbReference>
<evidence type="ECO:0000313" key="4">
    <source>
        <dbReference type="Proteomes" id="UP001190700"/>
    </source>
</evidence>
<name>A0AAE0FZU6_9CHLO</name>
<gene>
    <name evidence="3" type="ORF">CYMTET_22602</name>
</gene>
<dbReference type="InterPro" id="IPR051281">
    <property type="entry name" value="Dual-spec_lipid-protein_phosph"/>
</dbReference>
<evidence type="ECO:0000256" key="1">
    <source>
        <dbReference type="ARBA" id="ARBA00022801"/>
    </source>
</evidence>
<sequence length="228" mass="25977">MLNPFQLWTTFLRSKRRPQTAGEESDLIYITENIIALTIPGDEGKSWFGSANTIYRSRMLEALMPVVSKHDTRWKMYEVSPVFVSEVCTENFSERVDVFPLGAPQVPPVTAINAFCKSAKRWLEDSSDNVVVVHCKAGRNLTGLMVCCLMLHLRYFSTITEAAKFYSTKHGLDHKILDLPSQARYCRCVQEIVLREQNGTMEAYKGKGFVIKELILRNCPTYLRPGMV</sequence>
<dbReference type="GO" id="GO:0005829">
    <property type="term" value="C:cytosol"/>
    <property type="evidence" value="ECO:0007669"/>
    <property type="project" value="TreeGrafter"/>
</dbReference>
<evidence type="ECO:0000313" key="3">
    <source>
        <dbReference type="EMBL" id="KAK3268918.1"/>
    </source>
</evidence>
<dbReference type="PANTHER" id="PTHR12305:SF81">
    <property type="entry name" value="PHOSPHATIDYLINOSITOL 3,4,5-TRISPHOSPHATE 3-PHOSPHATASE AND DUAL-SPECIFICITY PROTEIN PHOSPHATASE PTEN"/>
    <property type="match status" value="1"/>
</dbReference>
<dbReference type="EMBL" id="LGRX02011475">
    <property type="protein sequence ID" value="KAK3268918.1"/>
    <property type="molecule type" value="Genomic_DNA"/>
</dbReference>
<dbReference type="InterPro" id="IPR029021">
    <property type="entry name" value="Prot-tyrosine_phosphatase-like"/>
</dbReference>
<dbReference type="GO" id="GO:0016314">
    <property type="term" value="F:phosphatidylinositol-3,4,5-trisphosphate 3-phosphatase activity"/>
    <property type="evidence" value="ECO:0007669"/>
    <property type="project" value="TreeGrafter"/>
</dbReference>
<evidence type="ECO:0000259" key="2">
    <source>
        <dbReference type="PROSITE" id="PS51181"/>
    </source>
</evidence>
<dbReference type="InterPro" id="IPR029023">
    <property type="entry name" value="Tensin_phosphatase"/>
</dbReference>
<organism evidence="3 4">
    <name type="scientific">Cymbomonas tetramitiformis</name>
    <dbReference type="NCBI Taxonomy" id="36881"/>
    <lineage>
        <taxon>Eukaryota</taxon>
        <taxon>Viridiplantae</taxon>
        <taxon>Chlorophyta</taxon>
        <taxon>Pyramimonadophyceae</taxon>
        <taxon>Pyramimonadales</taxon>
        <taxon>Pyramimonadaceae</taxon>
        <taxon>Cymbomonas</taxon>
    </lineage>
</organism>